<feature type="domain" description="PPM-type phosphatase" evidence="12">
    <location>
        <begin position="61"/>
        <end position="308"/>
    </location>
</feature>
<dbReference type="Proteomes" id="UP000257109">
    <property type="component" value="Unassembled WGS sequence"/>
</dbReference>
<organism evidence="13 14">
    <name type="scientific">Mucuna pruriens</name>
    <name type="common">Velvet bean</name>
    <name type="synonym">Dolichos pruriens</name>
    <dbReference type="NCBI Taxonomy" id="157652"/>
    <lineage>
        <taxon>Eukaryota</taxon>
        <taxon>Viridiplantae</taxon>
        <taxon>Streptophyta</taxon>
        <taxon>Embryophyta</taxon>
        <taxon>Tracheophyta</taxon>
        <taxon>Spermatophyta</taxon>
        <taxon>Magnoliopsida</taxon>
        <taxon>eudicotyledons</taxon>
        <taxon>Gunneridae</taxon>
        <taxon>Pentapetalae</taxon>
        <taxon>rosids</taxon>
        <taxon>fabids</taxon>
        <taxon>Fabales</taxon>
        <taxon>Fabaceae</taxon>
        <taxon>Papilionoideae</taxon>
        <taxon>50 kb inversion clade</taxon>
        <taxon>NPAAA clade</taxon>
        <taxon>indigoferoid/millettioid clade</taxon>
        <taxon>Phaseoleae</taxon>
        <taxon>Mucuna</taxon>
    </lineage>
</organism>
<evidence type="ECO:0000256" key="11">
    <source>
        <dbReference type="ARBA" id="ARBA00048336"/>
    </source>
</evidence>
<comment type="cofactor">
    <cofactor evidence="2">
        <name>Mg(2+)</name>
        <dbReference type="ChEBI" id="CHEBI:18420"/>
    </cofactor>
</comment>
<dbReference type="FunFam" id="3.60.40.10:FF:000010">
    <property type="entry name" value="Probable protein phosphatase 2C 39"/>
    <property type="match status" value="1"/>
</dbReference>
<dbReference type="SMART" id="SM00331">
    <property type="entry name" value="PP2C_SIG"/>
    <property type="match status" value="1"/>
</dbReference>
<dbReference type="InterPro" id="IPR001932">
    <property type="entry name" value="PPM-type_phosphatase-like_dom"/>
</dbReference>
<comment type="catalytic activity">
    <reaction evidence="11">
        <text>O-phospho-L-threonyl-[protein] + H2O = L-threonyl-[protein] + phosphate</text>
        <dbReference type="Rhea" id="RHEA:47004"/>
        <dbReference type="Rhea" id="RHEA-COMP:11060"/>
        <dbReference type="Rhea" id="RHEA-COMP:11605"/>
        <dbReference type="ChEBI" id="CHEBI:15377"/>
        <dbReference type="ChEBI" id="CHEBI:30013"/>
        <dbReference type="ChEBI" id="CHEBI:43474"/>
        <dbReference type="ChEBI" id="CHEBI:61977"/>
        <dbReference type="EC" id="3.1.3.16"/>
    </reaction>
</comment>
<evidence type="ECO:0000256" key="10">
    <source>
        <dbReference type="ARBA" id="ARBA00047761"/>
    </source>
</evidence>
<dbReference type="EC" id="3.1.3.16" evidence="4"/>
<dbReference type="PANTHER" id="PTHR47992">
    <property type="entry name" value="PROTEIN PHOSPHATASE"/>
    <property type="match status" value="1"/>
</dbReference>
<keyword evidence="14" id="KW-1185">Reference proteome</keyword>
<dbReference type="PROSITE" id="PS51746">
    <property type="entry name" value="PPM_2"/>
    <property type="match status" value="1"/>
</dbReference>
<evidence type="ECO:0000256" key="6">
    <source>
        <dbReference type="ARBA" id="ARBA00022801"/>
    </source>
</evidence>
<keyword evidence="8" id="KW-0904">Protein phosphatase</keyword>
<evidence type="ECO:0000256" key="3">
    <source>
        <dbReference type="ARBA" id="ARBA00006702"/>
    </source>
</evidence>
<evidence type="ECO:0000256" key="5">
    <source>
        <dbReference type="ARBA" id="ARBA00022723"/>
    </source>
</evidence>
<dbReference type="GO" id="GO:0004722">
    <property type="term" value="F:protein serine/threonine phosphatase activity"/>
    <property type="evidence" value="ECO:0007669"/>
    <property type="project" value="UniProtKB-EC"/>
</dbReference>
<dbReference type="EMBL" id="QJKJ01013190">
    <property type="protein sequence ID" value="RDX66940.1"/>
    <property type="molecule type" value="Genomic_DNA"/>
</dbReference>
<dbReference type="Pfam" id="PF00481">
    <property type="entry name" value="PP2C"/>
    <property type="match status" value="1"/>
</dbReference>
<evidence type="ECO:0000256" key="2">
    <source>
        <dbReference type="ARBA" id="ARBA00001946"/>
    </source>
</evidence>
<dbReference type="Gene3D" id="3.60.40.10">
    <property type="entry name" value="PPM-type phosphatase domain"/>
    <property type="match status" value="1"/>
</dbReference>
<dbReference type="CDD" id="cd00143">
    <property type="entry name" value="PP2Cc"/>
    <property type="match status" value="1"/>
</dbReference>
<dbReference type="InterPro" id="IPR015655">
    <property type="entry name" value="PP2C"/>
</dbReference>
<evidence type="ECO:0000256" key="7">
    <source>
        <dbReference type="ARBA" id="ARBA00022842"/>
    </source>
</evidence>
<evidence type="ECO:0000256" key="8">
    <source>
        <dbReference type="ARBA" id="ARBA00022912"/>
    </source>
</evidence>
<comment type="catalytic activity">
    <reaction evidence="10">
        <text>O-phospho-L-seryl-[protein] + H2O = L-seryl-[protein] + phosphate</text>
        <dbReference type="Rhea" id="RHEA:20629"/>
        <dbReference type="Rhea" id="RHEA-COMP:9863"/>
        <dbReference type="Rhea" id="RHEA-COMP:11604"/>
        <dbReference type="ChEBI" id="CHEBI:15377"/>
        <dbReference type="ChEBI" id="CHEBI:29999"/>
        <dbReference type="ChEBI" id="CHEBI:43474"/>
        <dbReference type="ChEBI" id="CHEBI:83421"/>
        <dbReference type="EC" id="3.1.3.16"/>
    </reaction>
</comment>
<proteinExistence type="inferred from homology"/>
<dbReference type="GO" id="GO:0046872">
    <property type="term" value="F:metal ion binding"/>
    <property type="evidence" value="ECO:0007669"/>
    <property type="project" value="UniProtKB-KW"/>
</dbReference>
<dbReference type="SMART" id="SM00332">
    <property type="entry name" value="PP2Cc"/>
    <property type="match status" value="1"/>
</dbReference>
<gene>
    <name evidence="13" type="ORF">CR513_54237</name>
</gene>
<evidence type="ECO:0000256" key="9">
    <source>
        <dbReference type="ARBA" id="ARBA00023211"/>
    </source>
</evidence>
<keyword evidence="7" id="KW-0460">Magnesium</keyword>
<comment type="similarity">
    <text evidence="3">Belongs to the PP2C family.</text>
</comment>
<comment type="cofactor">
    <cofactor evidence="1">
        <name>Mn(2+)</name>
        <dbReference type="ChEBI" id="CHEBI:29035"/>
    </cofactor>
</comment>
<keyword evidence="5" id="KW-0479">Metal-binding</keyword>
<protein>
    <recommendedName>
        <fullName evidence="4">protein-serine/threonine phosphatase</fullName>
        <ecNumber evidence="4">3.1.3.16</ecNumber>
    </recommendedName>
</protein>
<accession>A0A371ELL2</accession>
<dbReference type="AlphaFoldDB" id="A0A371ELL2"/>
<dbReference type="InterPro" id="IPR036457">
    <property type="entry name" value="PPM-type-like_dom_sf"/>
</dbReference>
<dbReference type="SUPFAM" id="SSF81606">
    <property type="entry name" value="PP2C-like"/>
    <property type="match status" value="1"/>
</dbReference>
<sequence length="346" mass="38145">MNYPTKEEQVESFINSDWTGKIVILDKVCDFGKWLSFSKVVEAARSSSSSGKGKNHEGSIKYGFTLVKGRANHPMEDYHVAKFVKKKEQELGLFAIYDGHMGDTVPAYLQKHLFSNILKEEEFWDNPAASISKAYQSTDQDILSHSSDLGHGGSTAVTAILINGQRLWIANVGDSRAVLSRKGQAVQMTTDHEPNTERRIIENKGGFVSNMPGDVPRVNGQLAVSRAFGDKSLKSHLRSDPDVQSTDVDVDIDILILASDGLWKVMPNQEAVDIARRMSDPLKAAKQLTAEALKRDSKDDISCVVCNIESKDDDSMIPGITYLLSLHHSTGRWGCPKTATNHDADP</sequence>
<dbReference type="STRING" id="157652.A0A371ELL2"/>
<name>A0A371ELL2_MUCPR</name>
<evidence type="ECO:0000259" key="12">
    <source>
        <dbReference type="PROSITE" id="PS51746"/>
    </source>
</evidence>
<reference evidence="13" key="1">
    <citation type="submission" date="2018-05" db="EMBL/GenBank/DDBJ databases">
        <title>Draft genome of Mucuna pruriens seed.</title>
        <authorList>
            <person name="Nnadi N.E."/>
            <person name="Vos R."/>
            <person name="Hasami M.H."/>
            <person name="Devisetty U.K."/>
            <person name="Aguiy J.C."/>
        </authorList>
    </citation>
    <scope>NUCLEOTIDE SEQUENCE [LARGE SCALE GENOMIC DNA]</scope>
    <source>
        <strain evidence="13">JCA_2017</strain>
    </source>
</reference>
<evidence type="ECO:0000256" key="4">
    <source>
        <dbReference type="ARBA" id="ARBA00013081"/>
    </source>
</evidence>
<dbReference type="OrthoDB" id="10264738at2759"/>
<evidence type="ECO:0000313" key="14">
    <source>
        <dbReference type="Proteomes" id="UP000257109"/>
    </source>
</evidence>
<feature type="non-terminal residue" evidence="13">
    <location>
        <position position="1"/>
    </location>
</feature>
<comment type="caution">
    <text evidence="13">The sequence shown here is derived from an EMBL/GenBank/DDBJ whole genome shotgun (WGS) entry which is preliminary data.</text>
</comment>
<keyword evidence="6" id="KW-0378">Hydrolase</keyword>
<keyword evidence="9" id="KW-0464">Manganese</keyword>
<evidence type="ECO:0000313" key="13">
    <source>
        <dbReference type="EMBL" id="RDX66940.1"/>
    </source>
</evidence>
<evidence type="ECO:0000256" key="1">
    <source>
        <dbReference type="ARBA" id="ARBA00001936"/>
    </source>
</evidence>